<dbReference type="InterPro" id="IPR051206">
    <property type="entry name" value="NAMLAA_amidase_2"/>
</dbReference>
<dbReference type="EMBL" id="JAESVB010000002">
    <property type="protein sequence ID" value="MCB8874575.1"/>
    <property type="molecule type" value="Genomic_DNA"/>
</dbReference>
<dbReference type="InterPro" id="IPR036365">
    <property type="entry name" value="PGBD-like_sf"/>
</dbReference>
<dbReference type="Proteomes" id="UP000708298">
    <property type="component" value="Unassembled WGS sequence"/>
</dbReference>
<feature type="domain" description="N-acetylmuramoyl-L-alanine amidase" evidence="6">
    <location>
        <begin position="1"/>
        <end position="116"/>
    </location>
</feature>
<reference evidence="7" key="2">
    <citation type="submission" date="2021-01" db="EMBL/GenBank/DDBJ databases">
        <authorList>
            <person name="Mieszkin S."/>
            <person name="Pouder E."/>
            <person name="Alain K."/>
        </authorList>
    </citation>
    <scope>NUCLEOTIDE SEQUENCE</scope>
    <source>
        <strain evidence="7">HW T2.11</strain>
    </source>
</reference>
<keyword evidence="4" id="KW-0378">Hydrolase</keyword>
<dbReference type="GO" id="GO:0019867">
    <property type="term" value="C:outer membrane"/>
    <property type="evidence" value="ECO:0007669"/>
    <property type="project" value="TreeGrafter"/>
</dbReference>
<keyword evidence="8" id="KW-1185">Reference proteome</keyword>
<dbReference type="EC" id="3.5.1.28" evidence="3"/>
<keyword evidence="5" id="KW-0961">Cell wall biogenesis/degradation</keyword>
<dbReference type="Pfam" id="PF01510">
    <property type="entry name" value="Amidase_2"/>
    <property type="match status" value="1"/>
</dbReference>
<dbReference type="InterPro" id="IPR036366">
    <property type="entry name" value="PGBDSf"/>
</dbReference>
<reference evidence="7" key="1">
    <citation type="journal article" date="2021" name="Microorganisms">
        <title>Acidisoma silvae sp. nov. and Acidisomacellulosilytica sp. nov., Two Acidophilic Bacteria Isolated from Decaying Wood, Hydrolyzing Cellulose and Producing Poly-3-hydroxybutyrate.</title>
        <authorList>
            <person name="Mieszkin S."/>
            <person name="Pouder E."/>
            <person name="Uroz S."/>
            <person name="Simon-Colin C."/>
            <person name="Alain K."/>
        </authorList>
    </citation>
    <scope>NUCLEOTIDE SEQUENCE</scope>
    <source>
        <strain evidence="7">HW T2.11</strain>
    </source>
</reference>
<evidence type="ECO:0000313" key="7">
    <source>
        <dbReference type="EMBL" id="MCB8874575.1"/>
    </source>
</evidence>
<accession>A0A964DXS2</accession>
<dbReference type="GO" id="GO:0071555">
    <property type="term" value="P:cell wall organization"/>
    <property type="evidence" value="ECO:0007669"/>
    <property type="project" value="UniProtKB-KW"/>
</dbReference>
<dbReference type="AlphaFoldDB" id="A0A964DXS2"/>
<evidence type="ECO:0000256" key="5">
    <source>
        <dbReference type="ARBA" id="ARBA00023316"/>
    </source>
</evidence>
<dbReference type="SUPFAM" id="SSF47090">
    <property type="entry name" value="PGBD-like"/>
    <property type="match status" value="1"/>
</dbReference>
<dbReference type="SUPFAM" id="SSF55846">
    <property type="entry name" value="N-acetylmuramoyl-L-alanine amidase-like"/>
    <property type="match status" value="1"/>
</dbReference>
<comment type="catalytic activity">
    <reaction evidence="1">
        <text>Hydrolyzes the link between N-acetylmuramoyl residues and L-amino acid residues in certain cell-wall glycopeptides.</text>
        <dbReference type="EC" id="3.5.1.28"/>
    </reaction>
</comment>
<evidence type="ECO:0000259" key="6">
    <source>
        <dbReference type="SMART" id="SM00644"/>
    </source>
</evidence>
<evidence type="ECO:0000256" key="3">
    <source>
        <dbReference type="ARBA" id="ARBA00011901"/>
    </source>
</evidence>
<dbReference type="InterPro" id="IPR036505">
    <property type="entry name" value="Amidase/PGRP_sf"/>
</dbReference>
<evidence type="ECO:0000256" key="4">
    <source>
        <dbReference type="ARBA" id="ARBA00022801"/>
    </source>
</evidence>
<proteinExistence type="inferred from homology"/>
<name>A0A964DXS2_9PROT</name>
<dbReference type="CDD" id="cd06583">
    <property type="entry name" value="PGRP"/>
    <property type="match status" value="1"/>
</dbReference>
<comment type="similarity">
    <text evidence="2">Belongs to the N-acetylmuramoyl-L-alanine amidase 2 family.</text>
</comment>
<dbReference type="Gene3D" id="3.40.80.10">
    <property type="entry name" value="Peptidoglycan recognition protein-like"/>
    <property type="match status" value="1"/>
</dbReference>
<dbReference type="PANTHER" id="PTHR30417">
    <property type="entry name" value="N-ACETYLMURAMOYL-L-ALANINE AMIDASE AMID"/>
    <property type="match status" value="1"/>
</dbReference>
<dbReference type="GO" id="GO:0008745">
    <property type="term" value="F:N-acetylmuramoyl-L-alanine amidase activity"/>
    <property type="evidence" value="ECO:0007669"/>
    <property type="project" value="UniProtKB-EC"/>
</dbReference>
<dbReference type="SMART" id="SM00644">
    <property type="entry name" value="Ami_2"/>
    <property type="match status" value="1"/>
</dbReference>
<gene>
    <name evidence="7" type="ORF">ASILVAE211_05205</name>
</gene>
<evidence type="ECO:0000313" key="8">
    <source>
        <dbReference type="Proteomes" id="UP000708298"/>
    </source>
</evidence>
<comment type="caution">
    <text evidence="7">The sequence shown here is derived from an EMBL/GenBank/DDBJ whole genome shotgun (WGS) entry which is preliminary data.</text>
</comment>
<evidence type="ECO:0000256" key="1">
    <source>
        <dbReference type="ARBA" id="ARBA00001561"/>
    </source>
</evidence>
<dbReference type="InterPro" id="IPR002502">
    <property type="entry name" value="Amidase_domain"/>
</dbReference>
<organism evidence="7 8">
    <name type="scientific">Acidisoma silvae</name>
    <dbReference type="NCBI Taxonomy" id="2802396"/>
    <lineage>
        <taxon>Bacteria</taxon>
        <taxon>Pseudomonadati</taxon>
        <taxon>Pseudomonadota</taxon>
        <taxon>Alphaproteobacteria</taxon>
        <taxon>Acetobacterales</taxon>
        <taxon>Acidocellaceae</taxon>
        <taxon>Acidisoma</taxon>
    </lineage>
</organism>
<protein>
    <recommendedName>
        <fullName evidence="3">N-acetylmuramoyl-L-alanine amidase</fullName>
        <ecNumber evidence="3">3.5.1.28</ecNumber>
    </recommendedName>
</protein>
<dbReference type="Gene3D" id="1.10.101.10">
    <property type="entry name" value="PGBD-like superfamily/PGBD"/>
    <property type="match status" value="1"/>
</dbReference>
<dbReference type="PANTHER" id="PTHR30417:SF1">
    <property type="entry name" value="N-ACETYLMURAMOYL-L-ALANINE AMIDASE AMID"/>
    <property type="match status" value="1"/>
</dbReference>
<dbReference type="GO" id="GO:0009253">
    <property type="term" value="P:peptidoglycan catabolic process"/>
    <property type="evidence" value="ECO:0007669"/>
    <property type="project" value="InterPro"/>
</dbReference>
<sequence length="209" mass="22913">MQTGQAAIDRLCDPEARVSAHYVVEEDGTVWNLVTEDRRAWHAGISFWRGHETLNGRCIGIEIVNPGHEWGYRPFPAVQMAAVATLCQGILSRHPIPARNVVAHSDIAPDRKEDPGELFDWPWLAAQGIGLWPDFPANVAASSVDEEKLRADLAAIGYPVPAVGQGAAAFATLLRAFQRRWRPARIDGVADAETALRAEMVMRSVQNTG</sequence>
<evidence type="ECO:0000256" key="2">
    <source>
        <dbReference type="ARBA" id="ARBA00007553"/>
    </source>
</evidence>
<dbReference type="GO" id="GO:0009254">
    <property type="term" value="P:peptidoglycan turnover"/>
    <property type="evidence" value="ECO:0007669"/>
    <property type="project" value="TreeGrafter"/>
</dbReference>